<keyword evidence="2" id="KW-1133">Transmembrane helix</keyword>
<evidence type="ECO:0000259" key="4">
    <source>
        <dbReference type="Pfam" id="PF00144"/>
    </source>
</evidence>
<feature type="transmembrane region" description="Helical" evidence="2">
    <location>
        <begin position="648"/>
        <end position="670"/>
    </location>
</feature>
<feature type="compositionally biased region" description="Low complexity" evidence="1">
    <location>
        <begin position="45"/>
        <end position="54"/>
    </location>
</feature>
<name>A0A1G9K774_9BACL</name>
<evidence type="ECO:0000256" key="1">
    <source>
        <dbReference type="SAM" id="MobiDB-lite"/>
    </source>
</evidence>
<keyword evidence="2" id="KW-0812">Transmembrane</keyword>
<dbReference type="Gene3D" id="3.40.710.10">
    <property type="entry name" value="DD-peptidase/beta-lactamase superfamily"/>
    <property type="match status" value="1"/>
</dbReference>
<evidence type="ECO:0000256" key="3">
    <source>
        <dbReference type="SAM" id="SignalP"/>
    </source>
</evidence>
<dbReference type="Proteomes" id="UP000182783">
    <property type="component" value="Unassembled WGS sequence"/>
</dbReference>
<dbReference type="SUPFAM" id="SSF56601">
    <property type="entry name" value="beta-lactamase/transpeptidase-like"/>
    <property type="match status" value="1"/>
</dbReference>
<dbReference type="InterPro" id="IPR050491">
    <property type="entry name" value="AmpC-like"/>
</dbReference>
<feature type="domain" description="Beta-lactamase-related" evidence="4">
    <location>
        <begin position="82"/>
        <end position="411"/>
    </location>
</feature>
<reference evidence="5 6" key="1">
    <citation type="submission" date="2016-10" db="EMBL/GenBank/DDBJ databases">
        <authorList>
            <person name="de Groot N.N."/>
        </authorList>
    </citation>
    <scope>NUCLEOTIDE SEQUENCE [LARGE SCALE GENOMIC DNA]</scope>
    <source>
        <strain evidence="5 6">CGMCC 1.10239</strain>
    </source>
</reference>
<evidence type="ECO:0000256" key="2">
    <source>
        <dbReference type="SAM" id="Phobius"/>
    </source>
</evidence>
<dbReference type="PANTHER" id="PTHR46825:SF9">
    <property type="entry name" value="BETA-LACTAMASE-RELATED DOMAIN-CONTAINING PROTEIN"/>
    <property type="match status" value="1"/>
</dbReference>
<protein>
    <submittedName>
        <fullName evidence="5">CubicO group peptidase, beta-lactamase class C family</fullName>
    </submittedName>
</protein>
<dbReference type="EMBL" id="FNGM01000003">
    <property type="protein sequence ID" value="SDL45740.1"/>
    <property type="molecule type" value="Genomic_DNA"/>
</dbReference>
<keyword evidence="3" id="KW-0732">Signal</keyword>
<evidence type="ECO:0000313" key="5">
    <source>
        <dbReference type="EMBL" id="SDL45740.1"/>
    </source>
</evidence>
<gene>
    <name evidence="5" type="ORF">SAMN05216191_103153</name>
</gene>
<feature type="chain" id="PRO_5010270725" evidence="3">
    <location>
        <begin position="30"/>
        <end position="677"/>
    </location>
</feature>
<dbReference type="InterPro" id="IPR001466">
    <property type="entry name" value="Beta-lactam-related"/>
</dbReference>
<feature type="transmembrane region" description="Helical" evidence="2">
    <location>
        <begin position="587"/>
        <end position="605"/>
    </location>
</feature>
<feature type="region of interest" description="Disordered" evidence="1">
    <location>
        <begin position="45"/>
        <end position="77"/>
    </location>
</feature>
<feature type="transmembrane region" description="Helical" evidence="2">
    <location>
        <begin position="617"/>
        <end position="636"/>
    </location>
</feature>
<organism evidence="5 6">
    <name type="scientific">Paenibacillus jilunlii</name>
    <dbReference type="NCBI Taxonomy" id="682956"/>
    <lineage>
        <taxon>Bacteria</taxon>
        <taxon>Bacillati</taxon>
        <taxon>Bacillota</taxon>
        <taxon>Bacilli</taxon>
        <taxon>Bacillales</taxon>
        <taxon>Paenibacillaceae</taxon>
        <taxon>Paenibacillus</taxon>
    </lineage>
</organism>
<dbReference type="PANTHER" id="PTHR46825">
    <property type="entry name" value="D-ALANYL-D-ALANINE-CARBOXYPEPTIDASE/ENDOPEPTIDASE AMPH"/>
    <property type="match status" value="1"/>
</dbReference>
<dbReference type="Pfam" id="PF00144">
    <property type="entry name" value="Beta-lactamase"/>
    <property type="match status" value="1"/>
</dbReference>
<feature type="compositionally biased region" description="Basic and acidic residues" evidence="1">
    <location>
        <begin position="61"/>
        <end position="77"/>
    </location>
</feature>
<dbReference type="AlphaFoldDB" id="A0A1G9K774"/>
<evidence type="ECO:0000313" key="6">
    <source>
        <dbReference type="Proteomes" id="UP000182783"/>
    </source>
</evidence>
<dbReference type="RefSeq" id="WP_062528420.1">
    <property type="nucleotide sequence ID" value="NZ_CP048429.1"/>
</dbReference>
<keyword evidence="2" id="KW-0472">Membrane</keyword>
<feature type="transmembrane region" description="Helical" evidence="2">
    <location>
        <begin position="547"/>
        <end position="567"/>
    </location>
</feature>
<sequence>MRMGQWMKMGLAVAIVAQAAAIQPVSAQAQAVKVQTVQTEVQAVQPQPQDVQSPAHAADTPPEKQEEAAARGERERLERQTDEFMKSAMDKYHVPGVTLAVVKDGAILLEKGYGYADVEAKVPVDPFKTRFSIASVSKVFTATAALQLAEQGKLDLDADVNRYLPDSLQVANPYHTPLTMKHLLTNTGGFANAEQREGAWSDIVPEQRVPLEQTLQKLLPPLVRAPGDAVQYSNEGFTLAGYILERASGLSYDDYIRQHIFTPLHMDNSLTYLTPERLNQPLAQGYSYDKGFVKMKQGEVLTYPAGSIWSTADDMGKFVLAHLQDGGQGENPIFGQDTAKQMYSLQYSAHPLMPGYAYGFFQNDKNPAILVHPGDTEAFSSLISIMPSKGIGFFIGCNSQYEGDDGTLRDAFEEQLYSFFGVSMDQPLATSTGEAPEPAASIQSYAGTYAMVISEGLGPGVSKLRYRMMTPGVTVSKQGEITLKSAGEELNGQYTQIGKRIFYNKKANKYLVLKEGESGSKYLVLDTTVPYQAFVKLNSWEAGAGGLAWKIALAGALLGLLAGLIAICRRKKSGATRMRLRHRLPAYLIAPLILGAAAVILLGVFSESRAVQGQWLLAANILAAGIAAAIACSVGFAVKYGRSKKLHLFDAAVILGLGLAGASAILYMYLMKLLLFI</sequence>
<proteinExistence type="predicted"/>
<dbReference type="InterPro" id="IPR012338">
    <property type="entry name" value="Beta-lactam/transpept-like"/>
</dbReference>
<dbReference type="OrthoDB" id="846150at2"/>
<feature type="signal peptide" evidence="3">
    <location>
        <begin position="1"/>
        <end position="29"/>
    </location>
</feature>
<accession>A0A1G9K774</accession>